<sequence>MYCPFVFQSINLNNKTIRIIMKPYKSQNYGRELQFILTKSIASKRRNKVSILISAQSMRNTCIILFASIQKFSEFSPHGQTNEQNKFEAQKSALEVLTRPQVEFAARKFSKHLFRDPNVISSNHLELNSKKYKQKLPKYNTDSHVVHMSDKRPYAPIPLDNKENMHTAFCESSILKFPQQENLHVEKRVGNAFEPYLDQKPLFQLKSVLKSGARAEHDNNNRTTNDRDAMSMEDILAVDRNLCERQGLNYLPRRDAFDIGLNEIRESLNDSRNLDVCVTCLKSILRLLVVSGMILVVFILVLAINAAVFDFLREHFFQNALKFIFFLGAIMHSSVVGIYGLVALSKLNHVRPSDCLNSEASNTLFSDGCLTKATHFNLVLAGIMAIVAFVQLILLITSVCFMLKLFNIINIASPNEDDEDSSEEDEEDDFSYAVLHSAIHNLTTRINNISANTTLLNPATYLASITPNVTHSITIEDDDFDYGKTQDWKTKDTVEGYEISSDGLQFKSKLLHDKGLIQVRVSVNGVAWTLKKEIHRRNLNLRIMTWDSSNNRIRVQVPYGVIPQDTLSDDTGLTHHRSKRIANKPRRRHKPKPKNSKPKSDPWGNSGSGATATPPNSTEVEDDFADYPEGYFLKPGMTEAPENYEYSESKFNKPHLTNAEWKDQFTSRKRTYEIEKSKLDSIVPVKPPEAVKGILGDDLLR</sequence>
<accession>A0A226EVR3</accession>
<dbReference type="EMBL" id="LNIX01000001">
    <property type="protein sequence ID" value="OXA61715.1"/>
    <property type="molecule type" value="Genomic_DNA"/>
</dbReference>
<evidence type="ECO:0000256" key="1">
    <source>
        <dbReference type="SAM" id="MobiDB-lite"/>
    </source>
</evidence>
<proteinExistence type="predicted"/>
<evidence type="ECO:0000256" key="2">
    <source>
        <dbReference type="SAM" id="Phobius"/>
    </source>
</evidence>
<dbReference type="Proteomes" id="UP000198287">
    <property type="component" value="Unassembled WGS sequence"/>
</dbReference>
<evidence type="ECO:0000313" key="4">
    <source>
        <dbReference type="Proteomes" id="UP000198287"/>
    </source>
</evidence>
<feature type="region of interest" description="Disordered" evidence="1">
    <location>
        <begin position="564"/>
        <end position="623"/>
    </location>
</feature>
<keyword evidence="2" id="KW-0812">Transmembrane</keyword>
<keyword evidence="2" id="KW-0472">Membrane</keyword>
<dbReference type="AlphaFoldDB" id="A0A226EVR3"/>
<comment type="caution">
    <text evidence="3">The sequence shown here is derived from an EMBL/GenBank/DDBJ whole genome shotgun (WGS) entry which is preliminary data.</text>
</comment>
<name>A0A226EVR3_FOLCA</name>
<feature type="transmembrane region" description="Helical" evidence="2">
    <location>
        <begin position="284"/>
        <end position="308"/>
    </location>
</feature>
<organism evidence="3 4">
    <name type="scientific">Folsomia candida</name>
    <name type="common">Springtail</name>
    <dbReference type="NCBI Taxonomy" id="158441"/>
    <lineage>
        <taxon>Eukaryota</taxon>
        <taxon>Metazoa</taxon>
        <taxon>Ecdysozoa</taxon>
        <taxon>Arthropoda</taxon>
        <taxon>Hexapoda</taxon>
        <taxon>Collembola</taxon>
        <taxon>Entomobryomorpha</taxon>
        <taxon>Isotomoidea</taxon>
        <taxon>Isotomidae</taxon>
        <taxon>Proisotominae</taxon>
        <taxon>Folsomia</taxon>
    </lineage>
</organism>
<feature type="transmembrane region" description="Helical" evidence="2">
    <location>
        <begin position="320"/>
        <end position="342"/>
    </location>
</feature>
<feature type="compositionally biased region" description="Basic residues" evidence="1">
    <location>
        <begin position="574"/>
        <end position="597"/>
    </location>
</feature>
<keyword evidence="2" id="KW-1133">Transmembrane helix</keyword>
<protein>
    <submittedName>
        <fullName evidence="3">Uncharacterized protein</fullName>
    </submittedName>
</protein>
<evidence type="ECO:0000313" key="3">
    <source>
        <dbReference type="EMBL" id="OXA61715.1"/>
    </source>
</evidence>
<reference evidence="3 4" key="1">
    <citation type="submission" date="2015-12" db="EMBL/GenBank/DDBJ databases">
        <title>The genome of Folsomia candida.</title>
        <authorList>
            <person name="Faddeeva A."/>
            <person name="Derks M.F."/>
            <person name="Anvar Y."/>
            <person name="Smit S."/>
            <person name="Van Straalen N."/>
            <person name="Roelofs D."/>
        </authorList>
    </citation>
    <scope>NUCLEOTIDE SEQUENCE [LARGE SCALE GENOMIC DNA]</scope>
    <source>
        <strain evidence="3 4">VU population</strain>
        <tissue evidence="3">Whole body</tissue>
    </source>
</reference>
<feature type="compositionally biased region" description="Polar residues" evidence="1">
    <location>
        <begin position="603"/>
        <end position="618"/>
    </location>
</feature>
<keyword evidence="4" id="KW-1185">Reference proteome</keyword>
<gene>
    <name evidence="3" type="ORF">Fcan01_02483</name>
</gene>
<feature type="transmembrane region" description="Helical" evidence="2">
    <location>
        <begin position="378"/>
        <end position="403"/>
    </location>
</feature>